<comment type="caution">
    <text evidence="2">The sequence shown here is derived from an EMBL/GenBank/DDBJ whole genome shotgun (WGS) entry which is preliminary data.</text>
</comment>
<gene>
    <name evidence="2" type="ORF">LSH36_699g01006</name>
</gene>
<sequence length="110" mass="11827">MTLIAQKVHYKDIDKRPADKSLIAKLTDNSALGLCLLECSRNKDCKAVVYEEGHSCYLYSTSVGSVPLIAGQKAIAESKTESGIGTDSKDGPRCYHDAVATRETSTSVDS</sequence>
<dbReference type="InterPro" id="IPR003609">
    <property type="entry name" value="Pan_app"/>
</dbReference>
<dbReference type="Proteomes" id="UP001208570">
    <property type="component" value="Unassembled WGS sequence"/>
</dbReference>
<dbReference type="Pfam" id="PF00024">
    <property type="entry name" value="PAN_1"/>
    <property type="match status" value="1"/>
</dbReference>
<reference evidence="2" key="1">
    <citation type="journal article" date="2023" name="Mol. Biol. Evol.">
        <title>Third-Generation Sequencing Reveals the Adaptive Role of the Epigenome in Three Deep-Sea Polychaetes.</title>
        <authorList>
            <person name="Perez M."/>
            <person name="Aroh O."/>
            <person name="Sun Y."/>
            <person name="Lan Y."/>
            <person name="Juniper S.K."/>
            <person name="Young C.R."/>
            <person name="Angers B."/>
            <person name="Qian P.Y."/>
        </authorList>
    </citation>
    <scope>NUCLEOTIDE SEQUENCE</scope>
    <source>
        <strain evidence="2">P08H-3</strain>
    </source>
</reference>
<keyword evidence="3" id="KW-1185">Reference proteome</keyword>
<accession>A0AAD9J1V2</accession>
<proteinExistence type="predicted"/>
<dbReference type="AlphaFoldDB" id="A0AAD9J1V2"/>
<evidence type="ECO:0000259" key="1">
    <source>
        <dbReference type="Pfam" id="PF00024"/>
    </source>
</evidence>
<evidence type="ECO:0000313" key="2">
    <source>
        <dbReference type="EMBL" id="KAK2145141.1"/>
    </source>
</evidence>
<organism evidence="2 3">
    <name type="scientific">Paralvinella palmiformis</name>
    <dbReference type="NCBI Taxonomy" id="53620"/>
    <lineage>
        <taxon>Eukaryota</taxon>
        <taxon>Metazoa</taxon>
        <taxon>Spiralia</taxon>
        <taxon>Lophotrochozoa</taxon>
        <taxon>Annelida</taxon>
        <taxon>Polychaeta</taxon>
        <taxon>Sedentaria</taxon>
        <taxon>Canalipalpata</taxon>
        <taxon>Terebellida</taxon>
        <taxon>Terebelliformia</taxon>
        <taxon>Alvinellidae</taxon>
        <taxon>Paralvinella</taxon>
    </lineage>
</organism>
<evidence type="ECO:0000313" key="3">
    <source>
        <dbReference type="Proteomes" id="UP001208570"/>
    </source>
</evidence>
<dbReference type="EMBL" id="JAODUP010000699">
    <property type="protein sequence ID" value="KAK2145141.1"/>
    <property type="molecule type" value="Genomic_DNA"/>
</dbReference>
<feature type="domain" description="Apple" evidence="1">
    <location>
        <begin position="26"/>
        <end position="71"/>
    </location>
</feature>
<protein>
    <recommendedName>
        <fullName evidence="1">Apple domain-containing protein</fullName>
    </recommendedName>
</protein>
<name>A0AAD9J1V2_9ANNE</name>